<evidence type="ECO:0000313" key="3">
    <source>
        <dbReference type="Proteomes" id="UP001146120"/>
    </source>
</evidence>
<dbReference type="AlphaFoldDB" id="A0AAV2YUR7"/>
<feature type="transmembrane region" description="Helical" evidence="1">
    <location>
        <begin position="7"/>
        <end position="27"/>
    </location>
</feature>
<dbReference type="Pfam" id="PF14935">
    <property type="entry name" value="TMEM138"/>
    <property type="match status" value="1"/>
</dbReference>
<protein>
    <recommendedName>
        <fullName evidence="4">Transmembrane protein 138</fullName>
    </recommendedName>
</protein>
<gene>
    <name evidence="2" type="ORF">N0F65_012912</name>
</gene>
<dbReference type="EMBL" id="DAKRPA010000148">
    <property type="protein sequence ID" value="DAZ97043.1"/>
    <property type="molecule type" value="Genomic_DNA"/>
</dbReference>
<evidence type="ECO:0000256" key="1">
    <source>
        <dbReference type="SAM" id="Phobius"/>
    </source>
</evidence>
<evidence type="ECO:0000313" key="2">
    <source>
        <dbReference type="EMBL" id="DAZ97043.1"/>
    </source>
</evidence>
<proteinExistence type="predicted"/>
<reference evidence="2" key="1">
    <citation type="submission" date="2022-11" db="EMBL/GenBank/DDBJ databases">
        <authorList>
            <person name="Morgan W.R."/>
            <person name="Tartar A."/>
        </authorList>
    </citation>
    <scope>NUCLEOTIDE SEQUENCE</scope>
    <source>
        <strain evidence="2">ARSEF 373</strain>
    </source>
</reference>
<sequence>MAESNAIFRVHCALISALCVVDIVLNSTVEYGNIISHQETSSNTNTIITIVQVLLQIFALINFFALLGATFLFRSGLFSLLYSQFRFIILAHPLYILQTVVLGGVRVKHLSSGVALSEIWDSSFYIFFSFLQKMGAIYAYVCSIHAIEKLRNPKFYDQEYWLRR</sequence>
<comment type="caution">
    <text evidence="2">The sequence shown here is derived from an EMBL/GenBank/DDBJ whole genome shotgun (WGS) entry which is preliminary data.</text>
</comment>
<feature type="transmembrane region" description="Helical" evidence="1">
    <location>
        <begin position="47"/>
        <end position="73"/>
    </location>
</feature>
<feature type="transmembrane region" description="Helical" evidence="1">
    <location>
        <begin position="125"/>
        <end position="147"/>
    </location>
</feature>
<keyword evidence="1" id="KW-0472">Membrane</keyword>
<dbReference type="Proteomes" id="UP001146120">
    <property type="component" value="Unassembled WGS sequence"/>
</dbReference>
<evidence type="ECO:0008006" key="4">
    <source>
        <dbReference type="Google" id="ProtNLM"/>
    </source>
</evidence>
<dbReference type="InterPro" id="IPR024133">
    <property type="entry name" value="TM_138"/>
</dbReference>
<feature type="transmembrane region" description="Helical" evidence="1">
    <location>
        <begin position="85"/>
        <end position="105"/>
    </location>
</feature>
<keyword evidence="1" id="KW-0812">Transmembrane</keyword>
<organism evidence="2 3">
    <name type="scientific">Lagenidium giganteum</name>
    <dbReference type="NCBI Taxonomy" id="4803"/>
    <lineage>
        <taxon>Eukaryota</taxon>
        <taxon>Sar</taxon>
        <taxon>Stramenopiles</taxon>
        <taxon>Oomycota</taxon>
        <taxon>Peronosporomycetes</taxon>
        <taxon>Pythiales</taxon>
        <taxon>Pythiaceae</taxon>
    </lineage>
</organism>
<name>A0AAV2YUR7_9STRA</name>
<accession>A0AAV2YUR7</accession>
<keyword evidence="1" id="KW-1133">Transmembrane helix</keyword>
<reference evidence="2" key="2">
    <citation type="journal article" date="2023" name="Microbiol Resour">
        <title>Decontamination and Annotation of the Draft Genome Sequence of the Oomycete Lagenidium giganteum ARSEF 373.</title>
        <authorList>
            <person name="Morgan W.R."/>
            <person name="Tartar A."/>
        </authorList>
    </citation>
    <scope>NUCLEOTIDE SEQUENCE</scope>
    <source>
        <strain evidence="2">ARSEF 373</strain>
    </source>
</reference>
<keyword evidence="3" id="KW-1185">Reference proteome</keyword>